<accession>A0A6A2ZWI2</accession>
<evidence type="ECO:0000313" key="2">
    <source>
        <dbReference type="Proteomes" id="UP000436088"/>
    </source>
</evidence>
<protein>
    <submittedName>
        <fullName evidence="1">Uncharacterized protein</fullName>
    </submittedName>
</protein>
<dbReference type="Proteomes" id="UP000436088">
    <property type="component" value="Unassembled WGS sequence"/>
</dbReference>
<proteinExistence type="predicted"/>
<sequence length="211" mass="23516">MVVDHPVVIVTVIVVRTGFDSRSNLVGLSPLAVTVCRREAIKVSSDFNLPSLFFVDFGRSDIHIPRHHHHLNHRPIPLKTHLHRRSVGTPLTFHQELNITELQSNFIDLVASQHQPKPILDSKTCSNSNDVPFASSSFAANVQNSTTLHLPTWITASPECRPRPDTNVVQNVNNISNPLTTFEAWGDEATASDSYWRDITESAISMQLSPL</sequence>
<evidence type="ECO:0000313" key="1">
    <source>
        <dbReference type="EMBL" id="KAE8696361.1"/>
    </source>
</evidence>
<reference evidence="1" key="1">
    <citation type="submission" date="2019-09" db="EMBL/GenBank/DDBJ databases">
        <title>Draft genome information of white flower Hibiscus syriacus.</title>
        <authorList>
            <person name="Kim Y.-M."/>
        </authorList>
    </citation>
    <scope>NUCLEOTIDE SEQUENCE [LARGE SCALE GENOMIC DNA]</scope>
    <source>
        <strain evidence="1">YM2019G1</strain>
    </source>
</reference>
<comment type="caution">
    <text evidence="1">The sequence shown here is derived from an EMBL/GenBank/DDBJ whole genome shotgun (WGS) entry which is preliminary data.</text>
</comment>
<dbReference type="AlphaFoldDB" id="A0A6A2ZWI2"/>
<gene>
    <name evidence="1" type="ORF">F3Y22_tig00110674pilonHSYRG00066</name>
</gene>
<dbReference type="EMBL" id="VEPZ02001068">
    <property type="protein sequence ID" value="KAE8696361.1"/>
    <property type="molecule type" value="Genomic_DNA"/>
</dbReference>
<organism evidence="1 2">
    <name type="scientific">Hibiscus syriacus</name>
    <name type="common">Rose of Sharon</name>
    <dbReference type="NCBI Taxonomy" id="106335"/>
    <lineage>
        <taxon>Eukaryota</taxon>
        <taxon>Viridiplantae</taxon>
        <taxon>Streptophyta</taxon>
        <taxon>Embryophyta</taxon>
        <taxon>Tracheophyta</taxon>
        <taxon>Spermatophyta</taxon>
        <taxon>Magnoliopsida</taxon>
        <taxon>eudicotyledons</taxon>
        <taxon>Gunneridae</taxon>
        <taxon>Pentapetalae</taxon>
        <taxon>rosids</taxon>
        <taxon>malvids</taxon>
        <taxon>Malvales</taxon>
        <taxon>Malvaceae</taxon>
        <taxon>Malvoideae</taxon>
        <taxon>Hibiscus</taxon>
    </lineage>
</organism>
<name>A0A6A2ZWI2_HIBSY</name>
<keyword evidence="2" id="KW-1185">Reference proteome</keyword>